<protein>
    <submittedName>
        <fullName evidence="1">4701_t:CDS:1</fullName>
    </submittedName>
</protein>
<feature type="non-terminal residue" evidence="1">
    <location>
        <position position="1"/>
    </location>
</feature>
<dbReference type="Proteomes" id="UP000789920">
    <property type="component" value="Unassembled WGS sequence"/>
</dbReference>
<comment type="caution">
    <text evidence="1">The sequence shown here is derived from an EMBL/GenBank/DDBJ whole genome shotgun (WGS) entry which is preliminary data.</text>
</comment>
<sequence>ATDNNHNRVSRTLAQNVHTILKEAKFGNSKKFLQNISGWTLPLFHGRGIFNYDFGMLPHRRQITTIVGKPIDVVQNDNPTEEEVLEVQRKYIARLYEIWNKYKDIYAKDRK</sequence>
<organism evidence="1 2">
    <name type="scientific">Racocetra persica</name>
    <dbReference type="NCBI Taxonomy" id="160502"/>
    <lineage>
        <taxon>Eukaryota</taxon>
        <taxon>Fungi</taxon>
        <taxon>Fungi incertae sedis</taxon>
        <taxon>Mucoromycota</taxon>
        <taxon>Glomeromycotina</taxon>
        <taxon>Glomeromycetes</taxon>
        <taxon>Diversisporales</taxon>
        <taxon>Gigasporaceae</taxon>
        <taxon>Racocetra</taxon>
    </lineage>
</organism>
<gene>
    <name evidence="1" type="ORF">RPERSI_LOCUS24170</name>
</gene>
<feature type="non-terminal residue" evidence="1">
    <location>
        <position position="111"/>
    </location>
</feature>
<accession>A0ACA9RXY8</accession>
<proteinExistence type="predicted"/>
<evidence type="ECO:0000313" key="1">
    <source>
        <dbReference type="EMBL" id="CAG8815242.1"/>
    </source>
</evidence>
<name>A0ACA9RXY8_9GLOM</name>
<keyword evidence="2" id="KW-1185">Reference proteome</keyword>
<evidence type="ECO:0000313" key="2">
    <source>
        <dbReference type="Proteomes" id="UP000789920"/>
    </source>
</evidence>
<dbReference type="EMBL" id="CAJVQC010077079">
    <property type="protein sequence ID" value="CAG8815242.1"/>
    <property type="molecule type" value="Genomic_DNA"/>
</dbReference>
<reference evidence="1" key="1">
    <citation type="submission" date="2021-06" db="EMBL/GenBank/DDBJ databases">
        <authorList>
            <person name="Kallberg Y."/>
            <person name="Tangrot J."/>
            <person name="Rosling A."/>
        </authorList>
    </citation>
    <scope>NUCLEOTIDE SEQUENCE</scope>
    <source>
        <strain evidence="1">MA461A</strain>
    </source>
</reference>